<evidence type="ECO:0000313" key="3">
    <source>
        <dbReference type="Proteomes" id="UP000258927"/>
    </source>
</evidence>
<reference evidence="2 3" key="1">
    <citation type="submission" date="2017-05" db="EMBL/GenBank/DDBJ databases">
        <title>Genome Analysis of Maritalea myrionectae HL2708#5.</title>
        <authorList>
            <consortium name="Cotde Inc.-PKNU"/>
            <person name="Jang D."/>
            <person name="Oh H.-M."/>
        </authorList>
    </citation>
    <scope>NUCLEOTIDE SEQUENCE [LARGE SCALE GENOMIC DNA]</scope>
    <source>
        <strain evidence="2 3">HL2708#5</strain>
    </source>
</reference>
<dbReference type="PROSITE" id="PS51184">
    <property type="entry name" value="JMJC"/>
    <property type="match status" value="1"/>
</dbReference>
<dbReference type="KEGG" id="mmyr:MXMO3_02551"/>
<sequence length="314" mass="35922">MLDRRIDGILTDWQGHYASLFGQHPLRLQHKLGDTGLFTDEALESILENVDRNDYHVNYMDPKTGVRREGEFGNASGKQILEAVKAGNIWINLRAPGRQNPAFDDMLRGIYDDFEKHVPGLKTYKQNMTILISSPNVRVKYHVDVPGQSLWQVRGRKKVFVYPAEPPFLSANGIEKVVINEAHETDIQFQEWFDDYATVYDLEPGEMLHWPLNCPHRVENYDCMNVSVTTEHWTDALRNKYAVNFANGMLRKMGLKNLDRGTRGLTFYTKLVLAGAVKFSGIQRKDVKPYNVDFAVDPDAPDGVKDIPAYQFTK</sequence>
<dbReference type="SUPFAM" id="SSF51197">
    <property type="entry name" value="Clavaminate synthase-like"/>
    <property type="match status" value="1"/>
</dbReference>
<evidence type="ECO:0000313" key="2">
    <source>
        <dbReference type="EMBL" id="AVX05063.1"/>
    </source>
</evidence>
<feature type="domain" description="JmjC" evidence="1">
    <location>
        <begin position="84"/>
        <end position="247"/>
    </location>
</feature>
<dbReference type="AlphaFoldDB" id="A0A2R4MGH6"/>
<dbReference type="InterPro" id="IPR003347">
    <property type="entry name" value="JmjC_dom"/>
</dbReference>
<dbReference type="STRING" id="1122213.GCA_000423365_00188"/>
<dbReference type="Gene3D" id="2.60.120.650">
    <property type="entry name" value="Cupin"/>
    <property type="match status" value="1"/>
</dbReference>
<gene>
    <name evidence="2" type="ORF">MXMO3_02551</name>
</gene>
<evidence type="ECO:0000259" key="1">
    <source>
        <dbReference type="PROSITE" id="PS51184"/>
    </source>
</evidence>
<protein>
    <recommendedName>
        <fullName evidence="1">JmjC domain-containing protein</fullName>
    </recommendedName>
</protein>
<organism evidence="2 3">
    <name type="scientific">Maritalea myrionectae</name>
    <dbReference type="NCBI Taxonomy" id="454601"/>
    <lineage>
        <taxon>Bacteria</taxon>
        <taxon>Pseudomonadati</taxon>
        <taxon>Pseudomonadota</taxon>
        <taxon>Alphaproteobacteria</taxon>
        <taxon>Hyphomicrobiales</taxon>
        <taxon>Devosiaceae</taxon>
        <taxon>Maritalea</taxon>
    </lineage>
</organism>
<dbReference type="RefSeq" id="WP_036220727.1">
    <property type="nucleotide sequence ID" value="NZ_CP021330.1"/>
</dbReference>
<dbReference type="Proteomes" id="UP000258927">
    <property type="component" value="Chromosome"/>
</dbReference>
<proteinExistence type="predicted"/>
<keyword evidence="3" id="KW-1185">Reference proteome</keyword>
<dbReference type="Pfam" id="PF13621">
    <property type="entry name" value="Cupin_8"/>
    <property type="match status" value="1"/>
</dbReference>
<dbReference type="InterPro" id="IPR041667">
    <property type="entry name" value="Cupin_8"/>
</dbReference>
<accession>A0A2R4MGH6</accession>
<dbReference type="EMBL" id="CP021330">
    <property type="protein sequence ID" value="AVX05063.1"/>
    <property type="molecule type" value="Genomic_DNA"/>
</dbReference>
<name>A0A2R4MGH6_9HYPH</name>